<evidence type="ECO:0000313" key="4">
    <source>
        <dbReference type="Proteomes" id="UP000030765"/>
    </source>
</evidence>
<accession>A0A084W2P7</accession>
<dbReference type="Proteomes" id="UP000030765">
    <property type="component" value="Unassembled WGS sequence"/>
</dbReference>
<name>A0A084W2P7_ANOSI</name>
<feature type="region of interest" description="Disordered" evidence="1">
    <location>
        <begin position="28"/>
        <end position="124"/>
    </location>
</feature>
<proteinExistence type="predicted"/>
<dbReference type="EMBL" id="KE525277">
    <property type="protein sequence ID" value="KFB44491.1"/>
    <property type="molecule type" value="Genomic_DNA"/>
</dbReference>
<protein>
    <submittedName>
        <fullName evidence="2 3">Uncharacterized protein</fullName>
    </submittedName>
</protein>
<reference evidence="3" key="2">
    <citation type="submission" date="2020-05" db="UniProtKB">
        <authorList>
            <consortium name="EnsemblMetazoa"/>
        </authorList>
    </citation>
    <scope>IDENTIFICATION</scope>
</reference>
<dbReference type="EMBL" id="ATLV01019666">
    <property type="status" value="NOT_ANNOTATED_CDS"/>
    <property type="molecule type" value="Genomic_DNA"/>
</dbReference>
<organism evidence="2">
    <name type="scientific">Anopheles sinensis</name>
    <name type="common">Mosquito</name>
    <dbReference type="NCBI Taxonomy" id="74873"/>
    <lineage>
        <taxon>Eukaryota</taxon>
        <taxon>Metazoa</taxon>
        <taxon>Ecdysozoa</taxon>
        <taxon>Arthropoda</taxon>
        <taxon>Hexapoda</taxon>
        <taxon>Insecta</taxon>
        <taxon>Pterygota</taxon>
        <taxon>Neoptera</taxon>
        <taxon>Endopterygota</taxon>
        <taxon>Diptera</taxon>
        <taxon>Nematocera</taxon>
        <taxon>Culicoidea</taxon>
        <taxon>Culicidae</taxon>
        <taxon>Anophelinae</taxon>
        <taxon>Anopheles</taxon>
    </lineage>
</organism>
<dbReference type="AlphaFoldDB" id="A0A084W2P7"/>
<reference evidence="2 4" key="1">
    <citation type="journal article" date="2014" name="BMC Genomics">
        <title>Genome sequence of Anopheles sinensis provides insight into genetics basis of mosquito competence for malaria parasites.</title>
        <authorList>
            <person name="Zhou D."/>
            <person name="Zhang D."/>
            <person name="Ding G."/>
            <person name="Shi L."/>
            <person name="Hou Q."/>
            <person name="Ye Y."/>
            <person name="Xu Y."/>
            <person name="Zhou H."/>
            <person name="Xiong C."/>
            <person name="Li S."/>
            <person name="Yu J."/>
            <person name="Hong S."/>
            <person name="Yu X."/>
            <person name="Zou P."/>
            <person name="Chen C."/>
            <person name="Chang X."/>
            <person name="Wang W."/>
            <person name="Lv Y."/>
            <person name="Sun Y."/>
            <person name="Ma L."/>
            <person name="Shen B."/>
            <person name="Zhu C."/>
        </authorList>
    </citation>
    <scope>NUCLEOTIDE SEQUENCE [LARGE SCALE GENOMIC DNA]</scope>
</reference>
<evidence type="ECO:0000256" key="1">
    <source>
        <dbReference type="SAM" id="MobiDB-lite"/>
    </source>
</evidence>
<keyword evidence="4" id="KW-1185">Reference proteome</keyword>
<dbReference type="VEuPathDB" id="VectorBase:ASIC012394"/>
<evidence type="ECO:0000313" key="2">
    <source>
        <dbReference type="EMBL" id="KFB44491.1"/>
    </source>
</evidence>
<gene>
    <name evidence="2" type="ORF">ZHAS_00012394</name>
</gene>
<evidence type="ECO:0000313" key="3">
    <source>
        <dbReference type="EnsemblMetazoa" id="ASIC012394-PA"/>
    </source>
</evidence>
<dbReference type="EnsemblMetazoa" id="ASIC012394-RA">
    <property type="protein sequence ID" value="ASIC012394-PA"/>
    <property type="gene ID" value="ASIC012394"/>
</dbReference>
<feature type="compositionally biased region" description="Polar residues" evidence="1">
    <location>
        <begin position="36"/>
        <end position="49"/>
    </location>
</feature>
<sequence>MPPISVRIPMHPISRVSGRFTLECTLSADQWPRGRTNLQQSASASTRSNVKVKPRRTPKSGSIPPLESGRNRKDILLQRERRRQPEPTRADRIKSRPEDDDCDGLTRRWPTGQHQRHGADRAAC</sequence>
<feature type="compositionally biased region" description="Basic and acidic residues" evidence="1">
    <location>
        <begin position="69"/>
        <end position="97"/>
    </location>
</feature>